<reference evidence="2" key="1">
    <citation type="journal article" date="2019" name="Int. J. Syst. Evol. Microbiol.">
        <title>The Global Catalogue of Microorganisms (GCM) 10K type strain sequencing project: providing services to taxonomists for standard genome sequencing and annotation.</title>
        <authorList>
            <consortium name="The Broad Institute Genomics Platform"/>
            <consortium name="The Broad Institute Genome Sequencing Center for Infectious Disease"/>
            <person name="Wu L."/>
            <person name="Ma J."/>
        </authorList>
    </citation>
    <scope>NUCLEOTIDE SEQUENCE [LARGE SCALE GENOMIC DNA]</scope>
    <source>
        <strain evidence="2">CCUG 62215</strain>
    </source>
</reference>
<name>A0ABW3N6G3_9FLAO</name>
<sequence>MGLLNKIFNSKTIQPSQAIKEEIEQAVIIHFKYEIEGMQKIYELRDKLKDIIEKNNLGEYDGHEIATDFSDGFLYMYGPNAESLFNGIKSTLEKTDFLSGAKAKLRFGPPEDGVSEITVKIITE</sequence>
<evidence type="ECO:0000313" key="2">
    <source>
        <dbReference type="Proteomes" id="UP001597013"/>
    </source>
</evidence>
<evidence type="ECO:0000313" key="1">
    <source>
        <dbReference type="EMBL" id="MFD1062045.1"/>
    </source>
</evidence>
<keyword evidence="2" id="KW-1185">Reference proteome</keyword>
<comment type="caution">
    <text evidence="1">The sequence shown here is derived from an EMBL/GenBank/DDBJ whole genome shotgun (WGS) entry which is preliminary data.</text>
</comment>
<dbReference type="RefSeq" id="WP_386127539.1">
    <property type="nucleotide sequence ID" value="NZ_JBHTJL010000006.1"/>
</dbReference>
<dbReference type="EMBL" id="JBHTJL010000006">
    <property type="protein sequence ID" value="MFD1062045.1"/>
    <property type="molecule type" value="Genomic_DNA"/>
</dbReference>
<protein>
    <submittedName>
        <fullName evidence="1">Uncharacterized protein</fullName>
    </submittedName>
</protein>
<organism evidence="1 2">
    <name type="scientific">Winogradskyella litorisediminis</name>
    <dbReference type="NCBI Taxonomy" id="1156618"/>
    <lineage>
        <taxon>Bacteria</taxon>
        <taxon>Pseudomonadati</taxon>
        <taxon>Bacteroidota</taxon>
        <taxon>Flavobacteriia</taxon>
        <taxon>Flavobacteriales</taxon>
        <taxon>Flavobacteriaceae</taxon>
        <taxon>Winogradskyella</taxon>
    </lineage>
</organism>
<gene>
    <name evidence="1" type="ORF">ACFQ1Q_02205</name>
</gene>
<accession>A0ABW3N6G3</accession>
<dbReference type="Proteomes" id="UP001597013">
    <property type="component" value="Unassembled WGS sequence"/>
</dbReference>
<proteinExistence type="predicted"/>